<dbReference type="SMART" id="SM00003">
    <property type="entry name" value="NH"/>
    <property type="match status" value="1"/>
</dbReference>
<dbReference type="Gene3D" id="2.60.9.10">
    <property type="entry name" value="Neurohypophysial hormone domain"/>
    <property type="match status" value="1"/>
</dbReference>
<feature type="signal peptide" evidence="4">
    <location>
        <begin position="1"/>
        <end position="16"/>
    </location>
</feature>
<keyword evidence="2 4" id="KW-0732">Signal</keyword>
<comment type="similarity">
    <text evidence="1">Belongs to the vasopressin/oxytocin family.</text>
</comment>
<reference evidence="5 6" key="1">
    <citation type="submission" date="2015-12" db="EMBL/GenBank/DDBJ databases">
        <title>The genome of Folsomia candida.</title>
        <authorList>
            <person name="Faddeeva A."/>
            <person name="Derks M.F."/>
            <person name="Anvar Y."/>
            <person name="Smit S."/>
            <person name="Van Straalen N."/>
            <person name="Roelofs D."/>
        </authorList>
    </citation>
    <scope>NUCLEOTIDE SEQUENCE [LARGE SCALE GENOMIC DNA]</scope>
    <source>
        <strain evidence="5 6">VU population</strain>
        <tissue evidence="5">Whole body</tissue>
    </source>
</reference>
<dbReference type="PRINTS" id="PR00831">
    <property type="entry name" value="NEUROPHYSIN"/>
</dbReference>
<name>A0A226E3A9_FOLCA</name>
<sequence length="219" mass="23720">MKTSLLFAFGIVMVESLLVSGCFITNCPPGGKRSGADTKIRQCEQCGPPGMNGLCYGPHICCSSELGCLFGTSETLTCFQENLMYNTPCQNPGESCSGNDATNPINGQCATLGVCCSSDTCTIDDNCHKKDEQQNVSGHSRSTVAMDGSHTKEHATTMFQNPLDRWIPRRFGLGRPTGQRKHVRIGVKPDAQILAPENSLMDRLVIFPDTSGRISSDEY</sequence>
<dbReference type="InterPro" id="IPR022423">
    <property type="entry name" value="Neurohypophysial_hormone_CS"/>
</dbReference>
<evidence type="ECO:0000256" key="4">
    <source>
        <dbReference type="SAM" id="SignalP"/>
    </source>
</evidence>
<dbReference type="PROSITE" id="PS00264">
    <property type="entry name" value="NEUROHYPOPHYS_HORM"/>
    <property type="match status" value="1"/>
</dbReference>
<organism evidence="5 6">
    <name type="scientific">Folsomia candida</name>
    <name type="common">Springtail</name>
    <dbReference type="NCBI Taxonomy" id="158441"/>
    <lineage>
        <taxon>Eukaryota</taxon>
        <taxon>Metazoa</taxon>
        <taxon>Ecdysozoa</taxon>
        <taxon>Arthropoda</taxon>
        <taxon>Hexapoda</taxon>
        <taxon>Collembola</taxon>
        <taxon>Entomobryomorpha</taxon>
        <taxon>Isotomoidea</taxon>
        <taxon>Isotomidae</taxon>
        <taxon>Proisotominae</taxon>
        <taxon>Folsomia</taxon>
    </lineage>
</organism>
<evidence type="ECO:0000256" key="1">
    <source>
        <dbReference type="ARBA" id="ARBA00007369"/>
    </source>
</evidence>
<dbReference type="PANTHER" id="PTHR11681:SF5">
    <property type="entry name" value="ISOTOCIN"/>
    <property type="match status" value="1"/>
</dbReference>
<evidence type="ECO:0000256" key="3">
    <source>
        <dbReference type="ARBA" id="ARBA00023157"/>
    </source>
</evidence>
<protein>
    <submittedName>
        <fullName evidence="5">Vasotocin-neurophysin VT</fullName>
    </submittedName>
</protein>
<dbReference type="OrthoDB" id="10056056at2759"/>
<dbReference type="InterPro" id="IPR000981">
    <property type="entry name" value="Neurhyp_horm"/>
</dbReference>
<dbReference type="GO" id="GO:0030141">
    <property type="term" value="C:secretory granule"/>
    <property type="evidence" value="ECO:0007669"/>
    <property type="project" value="TreeGrafter"/>
</dbReference>
<dbReference type="EMBL" id="LNIX01000007">
    <property type="protein sequence ID" value="OXA51760.1"/>
    <property type="molecule type" value="Genomic_DNA"/>
</dbReference>
<evidence type="ECO:0000256" key="2">
    <source>
        <dbReference type="ARBA" id="ARBA00022729"/>
    </source>
</evidence>
<dbReference type="GO" id="GO:0005615">
    <property type="term" value="C:extracellular space"/>
    <property type="evidence" value="ECO:0007669"/>
    <property type="project" value="TreeGrafter"/>
</dbReference>
<evidence type="ECO:0000313" key="5">
    <source>
        <dbReference type="EMBL" id="OXA51760.1"/>
    </source>
</evidence>
<dbReference type="PANTHER" id="PTHR11681">
    <property type="entry name" value="NEUROPHYSIN"/>
    <property type="match status" value="1"/>
</dbReference>
<evidence type="ECO:0000313" key="6">
    <source>
        <dbReference type="Proteomes" id="UP000198287"/>
    </source>
</evidence>
<dbReference type="Proteomes" id="UP000198287">
    <property type="component" value="Unassembled WGS sequence"/>
</dbReference>
<gene>
    <name evidence="5" type="ORF">Fcan01_12886</name>
</gene>
<feature type="chain" id="PRO_5013370768" evidence="4">
    <location>
        <begin position="17"/>
        <end position="219"/>
    </location>
</feature>
<dbReference type="SUPFAM" id="SSF49606">
    <property type="entry name" value="Neurophysin II"/>
    <property type="match status" value="1"/>
</dbReference>
<dbReference type="InterPro" id="IPR036387">
    <property type="entry name" value="Neurhyp_horm_dom_sf"/>
</dbReference>
<dbReference type="GO" id="GO:0005185">
    <property type="term" value="F:neurohypophyseal hormone activity"/>
    <property type="evidence" value="ECO:0007669"/>
    <property type="project" value="InterPro"/>
</dbReference>
<accession>A0A226E3A9</accession>
<dbReference type="STRING" id="158441.A0A226E3A9"/>
<comment type="caution">
    <text evidence="5">The sequence shown here is derived from an EMBL/GenBank/DDBJ whole genome shotgun (WGS) entry which is preliminary data.</text>
</comment>
<dbReference type="AlphaFoldDB" id="A0A226E3A9"/>
<dbReference type="Pfam" id="PF00184">
    <property type="entry name" value="Hormone_5"/>
    <property type="match status" value="1"/>
</dbReference>
<proteinExistence type="inferred from homology"/>
<keyword evidence="3" id="KW-1015">Disulfide bond</keyword>
<keyword evidence="6" id="KW-1185">Reference proteome</keyword>